<dbReference type="RefSeq" id="WP_074175389.1">
    <property type="nucleotide sequence ID" value="NZ_DAIMMY010000004.1"/>
</dbReference>
<proteinExistence type="inferred from homology"/>
<feature type="transmembrane region" description="Helical" evidence="8">
    <location>
        <begin position="20"/>
        <end position="41"/>
    </location>
</feature>
<keyword evidence="2 8" id="KW-0813">Transport</keyword>
<evidence type="ECO:0000256" key="6">
    <source>
        <dbReference type="ARBA" id="ARBA00022989"/>
    </source>
</evidence>
<organism evidence="9 10">
    <name type="scientific">Methanoculleus bourgensis</name>
    <dbReference type="NCBI Taxonomy" id="83986"/>
    <lineage>
        <taxon>Archaea</taxon>
        <taxon>Methanobacteriati</taxon>
        <taxon>Methanobacteriota</taxon>
        <taxon>Stenosarchaea group</taxon>
        <taxon>Methanomicrobia</taxon>
        <taxon>Methanomicrobiales</taxon>
        <taxon>Methanomicrobiaceae</taxon>
        <taxon>Methanoculleus</taxon>
    </lineage>
</organism>
<keyword evidence="6 8" id="KW-1133">Transmembrane helix</keyword>
<dbReference type="InterPro" id="IPR000515">
    <property type="entry name" value="MetI-like"/>
</dbReference>
<feature type="transmembrane region" description="Helical" evidence="8">
    <location>
        <begin position="82"/>
        <end position="102"/>
    </location>
</feature>
<dbReference type="Gene3D" id="1.10.3720.10">
    <property type="entry name" value="MetI-like"/>
    <property type="match status" value="1"/>
</dbReference>
<gene>
    <name evidence="9" type="ORF">HQQ74_03980</name>
</gene>
<dbReference type="SUPFAM" id="SSF161098">
    <property type="entry name" value="MetI-like"/>
    <property type="match status" value="1"/>
</dbReference>
<dbReference type="Proteomes" id="UP000737555">
    <property type="component" value="Unassembled WGS sequence"/>
</dbReference>
<evidence type="ECO:0000256" key="8">
    <source>
        <dbReference type="RuleBase" id="RU363032"/>
    </source>
</evidence>
<evidence type="ECO:0000256" key="7">
    <source>
        <dbReference type="ARBA" id="ARBA00023136"/>
    </source>
</evidence>
<name>A0A7K4C4Q2_9EURY</name>
<dbReference type="EMBL" id="JABMJE010000037">
    <property type="protein sequence ID" value="NQS77865.1"/>
    <property type="molecule type" value="Genomic_DNA"/>
</dbReference>
<dbReference type="AlphaFoldDB" id="A0A7K4C4Q2"/>
<dbReference type="InterPro" id="IPR035906">
    <property type="entry name" value="MetI-like_sf"/>
</dbReference>
<evidence type="ECO:0000313" key="9">
    <source>
        <dbReference type="EMBL" id="NQS77865.1"/>
    </source>
</evidence>
<keyword evidence="7 8" id="KW-0472">Membrane</keyword>
<dbReference type="GO" id="GO:0022857">
    <property type="term" value="F:transmembrane transporter activity"/>
    <property type="evidence" value="ECO:0007669"/>
    <property type="project" value="InterPro"/>
</dbReference>
<sequence length="228" mass="24367">MDQATFLFEILLPALMQGLVVTLQLIACSAPFGLAIGIGVAAGRQYGGRVLSWVCKAFVYLVKGTPLLLLLFILYFGLPSVGITLSAFTASVIGFILCNGAYNSEYIRGALLSIKDGQMVAAQALGMTRAQAIKNVILPQALRRAIPGLSNEFTYLIKYSSLAYMLTVIELSGAGTLVATKYFTYTETFVVVGIVYLALVTITTVAVNILEKRVAVPGMSRATAAHQL</sequence>
<evidence type="ECO:0000256" key="3">
    <source>
        <dbReference type="ARBA" id="ARBA00022475"/>
    </source>
</evidence>
<comment type="similarity">
    <text evidence="8">Belongs to the binding-protein-dependent transport system permease family.</text>
</comment>
<reference evidence="9" key="1">
    <citation type="submission" date="2020-05" db="EMBL/GenBank/DDBJ databases">
        <title>The first insight into the ecology of ammonia-tolerant syntrophic propionate oxidizing bacteria.</title>
        <authorList>
            <person name="Singh A."/>
            <person name="Schnurer A."/>
            <person name="Westerholm M."/>
        </authorList>
    </citation>
    <scope>NUCLEOTIDE SEQUENCE</scope>
    <source>
        <strain evidence="9">MAG54</strain>
    </source>
</reference>
<dbReference type="PROSITE" id="PS50928">
    <property type="entry name" value="ABC_TM1"/>
    <property type="match status" value="1"/>
</dbReference>
<dbReference type="PANTHER" id="PTHR30614:SF0">
    <property type="entry name" value="L-CYSTINE TRANSPORT SYSTEM PERMEASE PROTEIN TCYL"/>
    <property type="match status" value="1"/>
</dbReference>
<dbReference type="GO" id="GO:0006865">
    <property type="term" value="P:amino acid transport"/>
    <property type="evidence" value="ECO:0007669"/>
    <property type="project" value="UniProtKB-KW"/>
</dbReference>
<accession>A0A7K4C4Q2</accession>
<keyword evidence="4 8" id="KW-0812">Transmembrane</keyword>
<feature type="transmembrane region" description="Helical" evidence="8">
    <location>
        <begin position="162"/>
        <end position="183"/>
    </location>
</feature>
<evidence type="ECO:0000313" key="10">
    <source>
        <dbReference type="Proteomes" id="UP000737555"/>
    </source>
</evidence>
<dbReference type="InterPro" id="IPR010065">
    <property type="entry name" value="AA_ABC_transptr_permease_3TM"/>
</dbReference>
<feature type="transmembrane region" description="Helical" evidence="8">
    <location>
        <begin position="53"/>
        <end position="76"/>
    </location>
</feature>
<comment type="subcellular location">
    <subcellularLocation>
        <location evidence="1 8">Cell membrane</location>
        <topology evidence="1 8">Multi-pass membrane protein</topology>
    </subcellularLocation>
</comment>
<comment type="caution">
    <text evidence="9">The sequence shown here is derived from an EMBL/GenBank/DDBJ whole genome shotgun (WGS) entry which is preliminary data.</text>
</comment>
<dbReference type="GO" id="GO:0043190">
    <property type="term" value="C:ATP-binding cassette (ABC) transporter complex"/>
    <property type="evidence" value="ECO:0007669"/>
    <property type="project" value="InterPro"/>
</dbReference>
<evidence type="ECO:0000256" key="4">
    <source>
        <dbReference type="ARBA" id="ARBA00022692"/>
    </source>
</evidence>
<evidence type="ECO:0000256" key="1">
    <source>
        <dbReference type="ARBA" id="ARBA00004651"/>
    </source>
</evidence>
<dbReference type="Pfam" id="PF00528">
    <property type="entry name" value="BPD_transp_1"/>
    <property type="match status" value="1"/>
</dbReference>
<feature type="transmembrane region" description="Helical" evidence="8">
    <location>
        <begin position="189"/>
        <end position="210"/>
    </location>
</feature>
<dbReference type="NCBIfam" id="TIGR01726">
    <property type="entry name" value="HEQRo_perm_3TM"/>
    <property type="match status" value="1"/>
</dbReference>
<keyword evidence="3" id="KW-1003">Cell membrane</keyword>
<dbReference type="PANTHER" id="PTHR30614">
    <property type="entry name" value="MEMBRANE COMPONENT OF AMINO ACID ABC TRANSPORTER"/>
    <property type="match status" value="1"/>
</dbReference>
<protein>
    <submittedName>
        <fullName evidence="9">Amino acid ABC transporter permease</fullName>
    </submittedName>
</protein>
<dbReference type="CDD" id="cd06261">
    <property type="entry name" value="TM_PBP2"/>
    <property type="match status" value="1"/>
</dbReference>
<evidence type="ECO:0000256" key="2">
    <source>
        <dbReference type="ARBA" id="ARBA00022448"/>
    </source>
</evidence>
<dbReference type="InterPro" id="IPR043429">
    <property type="entry name" value="ArtM/GltK/GlnP/TcyL/YhdX-like"/>
</dbReference>
<evidence type="ECO:0000256" key="5">
    <source>
        <dbReference type="ARBA" id="ARBA00022970"/>
    </source>
</evidence>
<keyword evidence="5" id="KW-0029">Amino-acid transport</keyword>